<gene>
    <name evidence="1" type="ORF">HGB38_09635</name>
</gene>
<protein>
    <submittedName>
        <fullName evidence="1">DNA-directed RNA polymerase subunit beta</fullName>
    </submittedName>
</protein>
<keyword evidence="1" id="KW-0804">Transcription</keyword>
<reference evidence="1 2" key="1">
    <citation type="submission" date="2020-04" db="EMBL/GenBank/DDBJ databases">
        <title>MicrobeNet Type strains.</title>
        <authorList>
            <person name="Nicholson A.C."/>
        </authorList>
    </citation>
    <scope>NUCLEOTIDE SEQUENCE [LARGE SCALE GENOMIC DNA]</scope>
    <source>
        <strain evidence="1 2">DSM 44956</strain>
    </source>
</reference>
<dbReference type="Proteomes" id="UP000540698">
    <property type="component" value="Unassembled WGS sequence"/>
</dbReference>
<sequence>MNHAAFADTPASRCAFYRRTCGLPAGIHPEIGRIVVKAGVVGGITMPDGLGQCVRDDMLFRGQAVGPVVAHIRSRRWTFLCRPDVPDDVRLFAALFRIDVSIVPFGSEIALPSPADASGGFRRWVVPPRDTFRPSGMGIVNCVLARAGRKGAV</sequence>
<dbReference type="GO" id="GO:0000428">
    <property type="term" value="C:DNA-directed RNA polymerase complex"/>
    <property type="evidence" value="ECO:0007669"/>
    <property type="project" value="UniProtKB-KW"/>
</dbReference>
<dbReference type="AlphaFoldDB" id="A0A7X6L2I6"/>
<dbReference type="EMBL" id="JAAXOS010000004">
    <property type="protein sequence ID" value="NKY26479.1"/>
    <property type="molecule type" value="Genomic_DNA"/>
</dbReference>
<proteinExistence type="predicted"/>
<evidence type="ECO:0000313" key="1">
    <source>
        <dbReference type="EMBL" id="NKY26479.1"/>
    </source>
</evidence>
<accession>A0A7X6L2I6</accession>
<keyword evidence="2" id="KW-1185">Reference proteome</keyword>
<evidence type="ECO:0000313" key="2">
    <source>
        <dbReference type="Proteomes" id="UP000540698"/>
    </source>
</evidence>
<name>A0A7X6L2I6_9NOCA</name>
<organism evidence="1 2">
    <name type="scientific">Nocardia gamkensis</name>
    <dbReference type="NCBI Taxonomy" id="352869"/>
    <lineage>
        <taxon>Bacteria</taxon>
        <taxon>Bacillati</taxon>
        <taxon>Actinomycetota</taxon>
        <taxon>Actinomycetes</taxon>
        <taxon>Mycobacteriales</taxon>
        <taxon>Nocardiaceae</taxon>
        <taxon>Nocardia</taxon>
    </lineage>
</organism>
<comment type="caution">
    <text evidence="1">The sequence shown here is derived from an EMBL/GenBank/DDBJ whole genome shotgun (WGS) entry which is preliminary data.</text>
</comment>
<keyword evidence="1" id="KW-0240">DNA-directed RNA polymerase</keyword>
<dbReference type="RefSeq" id="WP_062975385.1">
    <property type="nucleotide sequence ID" value="NZ_JAAXOS010000004.1"/>
</dbReference>